<dbReference type="EMBL" id="KB112608">
    <property type="protein sequence ID" value="ELK24730.1"/>
    <property type="molecule type" value="Genomic_DNA"/>
</dbReference>
<evidence type="ECO:0000313" key="2">
    <source>
        <dbReference type="EMBL" id="ELK24730.1"/>
    </source>
</evidence>
<keyword evidence="3" id="KW-1185">Reference proteome</keyword>
<gene>
    <name evidence="2" type="ORF">MDA_GLEAN10009388</name>
</gene>
<feature type="region of interest" description="Disordered" evidence="1">
    <location>
        <begin position="22"/>
        <end position="55"/>
    </location>
</feature>
<evidence type="ECO:0000256" key="1">
    <source>
        <dbReference type="SAM" id="MobiDB-lite"/>
    </source>
</evidence>
<name>L5LFD0_MYODS</name>
<organism evidence="2 3">
    <name type="scientific">Myotis davidii</name>
    <name type="common">David's myotis</name>
    <dbReference type="NCBI Taxonomy" id="225400"/>
    <lineage>
        <taxon>Eukaryota</taxon>
        <taxon>Metazoa</taxon>
        <taxon>Chordata</taxon>
        <taxon>Craniata</taxon>
        <taxon>Vertebrata</taxon>
        <taxon>Euteleostomi</taxon>
        <taxon>Mammalia</taxon>
        <taxon>Eutheria</taxon>
        <taxon>Laurasiatheria</taxon>
        <taxon>Chiroptera</taxon>
        <taxon>Yangochiroptera</taxon>
        <taxon>Vespertilionidae</taxon>
        <taxon>Myotis</taxon>
    </lineage>
</organism>
<sequence>MSAPGPTAVPLGLVFGPHFDCPRAPPAPRGSPAALQLRSAGAAAPVSAATARSPRPAAPALQARLLGSLGVRPLAKTCAEHQGVVRNMMGVNNMALAAHGSGGTAGPDGP</sequence>
<dbReference type="Proteomes" id="UP000010556">
    <property type="component" value="Unassembled WGS sequence"/>
</dbReference>
<feature type="compositionally biased region" description="Low complexity" evidence="1">
    <location>
        <begin position="30"/>
        <end position="55"/>
    </location>
</feature>
<reference evidence="3" key="1">
    <citation type="journal article" date="2013" name="Science">
        <title>Comparative analysis of bat genomes provides insight into the evolution of flight and immunity.</title>
        <authorList>
            <person name="Zhang G."/>
            <person name="Cowled C."/>
            <person name="Shi Z."/>
            <person name="Huang Z."/>
            <person name="Bishop-Lilly K.A."/>
            <person name="Fang X."/>
            <person name="Wynne J.W."/>
            <person name="Xiong Z."/>
            <person name="Baker M.L."/>
            <person name="Zhao W."/>
            <person name="Tachedjian M."/>
            <person name="Zhu Y."/>
            <person name="Zhou P."/>
            <person name="Jiang X."/>
            <person name="Ng J."/>
            <person name="Yang L."/>
            <person name="Wu L."/>
            <person name="Xiao J."/>
            <person name="Feng Y."/>
            <person name="Chen Y."/>
            <person name="Sun X."/>
            <person name="Zhang Y."/>
            <person name="Marsh G.A."/>
            <person name="Crameri G."/>
            <person name="Broder C.C."/>
            <person name="Frey K.G."/>
            <person name="Wang L.F."/>
            <person name="Wang J."/>
        </authorList>
    </citation>
    <scope>NUCLEOTIDE SEQUENCE [LARGE SCALE GENOMIC DNA]</scope>
</reference>
<accession>L5LFD0</accession>
<protein>
    <submittedName>
        <fullName evidence="2">Uncharacterized protein</fullName>
    </submittedName>
</protein>
<dbReference type="AlphaFoldDB" id="L5LFD0"/>
<proteinExistence type="predicted"/>
<evidence type="ECO:0000313" key="3">
    <source>
        <dbReference type="Proteomes" id="UP000010556"/>
    </source>
</evidence>